<protein>
    <submittedName>
        <fullName evidence="1">Uncharacterized protein</fullName>
    </submittedName>
</protein>
<dbReference type="Proteomes" id="UP000800041">
    <property type="component" value="Unassembled WGS sequence"/>
</dbReference>
<evidence type="ECO:0000313" key="2">
    <source>
        <dbReference type="Proteomes" id="UP000800041"/>
    </source>
</evidence>
<reference evidence="1" key="1">
    <citation type="journal article" date="2020" name="Stud. Mycol.">
        <title>101 Dothideomycetes genomes: a test case for predicting lifestyles and emergence of pathogens.</title>
        <authorList>
            <person name="Haridas S."/>
            <person name="Albert R."/>
            <person name="Binder M."/>
            <person name="Bloem J."/>
            <person name="Labutti K."/>
            <person name="Salamov A."/>
            <person name="Andreopoulos B."/>
            <person name="Baker S."/>
            <person name="Barry K."/>
            <person name="Bills G."/>
            <person name="Bluhm B."/>
            <person name="Cannon C."/>
            <person name="Castanera R."/>
            <person name="Culley D."/>
            <person name="Daum C."/>
            <person name="Ezra D."/>
            <person name="Gonzalez J."/>
            <person name="Henrissat B."/>
            <person name="Kuo A."/>
            <person name="Liang C."/>
            <person name="Lipzen A."/>
            <person name="Lutzoni F."/>
            <person name="Magnuson J."/>
            <person name="Mondo S."/>
            <person name="Nolan M."/>
            <person name="Ohm R."/>
            <person name="Pangilinan J."/>
            <person name="Park H.-J."/>
            <person name="Ramirez L."/>
            <person name="Alfaro M."/>
            <person name="Sun H."/>
            <person name="Tritt A."/>
            <person name="Yoshinaga Y."/>
            <person name="Zwiers L.-H."/>
            <person name="Turgeon B."/>
            <person name="Goodwin S."/>
            <person name="Spatafora J."/>
            <person name="Crous P."/>
            <person name="Grigoriev I."/>
        </authorList>
    </citation>
    <scope>NUCLEOTIDE SEQUENCE</scope>
    <source>
        <strain evidence="1">CBS 113979</strain>
    </source>
</reference>
<accession>A0A6G1H479</accession>
<sequence>MLLRRKLRKQRMKAAVMPQITGFGPNYDQIIRRMGYFSPSIAIPWRAPASWPRILCPSTFFQQRVATTLSTTFCSFCLRPISLLEM</sequence>
<dbReference type="EMBL" id="ML977150">
    <property type="protein sequence ID" value="KAF1988026.1"/>
    <property type="molecule type" value="Genomic_DNA"/>
</dbReference>
<proteinExistence type="predicted"/>
<keyword evidence="2" id="KW-1185">Reference proteome</keyword>
<evidence type="ECO:0000313" key="1">
    <source>
        <dbReference type="EMBL" id="KAF1988026.1"/>
    </source>
</evidence>
<name>A0A6G1H479_9PEZI</name>
<dbReference type="AlphaFoldDB" id="A0A6G1H479"/>
<gene>
    <name evidence="1" type="ORF">K402DRAFT_39258</name>
</gene>
<organism evidence="1 2">
    <name type="scientific">Aulographum hederae CBS 113979</name>
    <dbReference type="NCBI Taxonomy" id="1176131"/>
    <lineage>
        <taxon>Eukaryota</taxon>
        <taxon>Fungi</taxon>
        <taxon>Dikarya</taxon>
        <taxon>Ascomycota</taxon>
        <taxon>Pezizomycotina</taxon>
        <taxon>Dothideomycetes</taxon>
        <taxon>Pleosporomycetidae</taxon>
        <taxon>Aulographales</taxon>
        <taxon>Aulographaceae</taxon>
    </lineage>
</organism>